<evidence type="ECO:0000313" key="2">
    <source>
        <dbReference type="EMBL" id="ENW88716.1"/>
    </source>
</evidence>
<comment type="caution">
    <text evidence="2">The sequence shown here is derived from an EMBL/GenBank/DDBJ whole genome shotgun (WGS) entry which is preliminary data.</text>
</comment>
<dbReference type="EMBL" id="APRJ01000007">
    <property type="protein sequence ID" value="ENW88716.1"/>
    <property type="molecule type" value="Genomic_DNA"/>
</dbReference>
<sequence>MSLFINLKKLGVNTTVLATSISLVACGGGGSDGYYDKGNNSQPGTGGPSGEGNESTDNSAQIPESLNIALQDQNGQSAIQIVDNSVIQIAVQVLNADKGGVSGKNVRLSIEDKENIGVTSTNSLVSTADNGFAIFELKIPTMNIESGKVQLTAVVDGTQVKQVYTLNIKKSSVIVSDYNLEVPQGLTLDLPRGSAEFSVQVTDKKGGSKAGQAVELALPAEMQGMFVIANGSSIQTDNEGKATFKIVANQDLTSEQIKKLVNSSKTLNFKLIDEYRAERHAVTSLTFKDISTVVNKLEIIKPDRAISAKNGKAIIRVYAKNTDNKDLAGQNVRLETNQSSRLVTLDKSEAITNSQGFAEFILESNSDTPIALSQEGIELKATYIDNSKVFANVTVDVVTSDENAADQEAIQRLEIASSYKINAMSDGVEIKVKAIANNGKAAEKGKIKLSLNSEAVANAVKFEGSSDGVNFDLNESQTVGKDGYVTFRIKTPASQTATAVEALKASGITATFTTENNITSSIKIVVEDEVVATEAVKYLLIDPINENFDPTKNQEITIKVKAIGEKGGPLKNEKVVIKSLLSDDQLNKLSLSLRTAAEVLTDADGYATFIYDYKYNKTAEQQALAKQGITFTSTALSNQKNQTIKVNFNTKSVSDKVDLDYFTLDTDGVAQIGLSQETEIVVRAQAIGIDGKALANQELSIGIDETAISNGVSYATATKLVSNAQGNVEFKLKVAARNLTELNTLIEKGVTVAVISYRNDGSRHVITRKVELAANSIIETGPSQVDYLMVDPILTRFDYTQNQEITVRVKALDVNGSPLAKEKIQLKSALTNQQMQKLGLSFTTQAEQITDASGYATFKLSYQYDATPEQEELAKKGLTFNALSNGKVSNIQINFKAPSDTVDLSFFTVDTDGQALISTATDTPIKIRVKAMGTDGKVLANQRISIGIDNTAVSNGITYTSANSLVTDASGNAEFVLSAKPKNKDELNALLASGVTVAVKATAKDGSEYTTLRTIKLVEQEQASQVSSLLIDPLQAAYDYTQDQTIQVRVKAIGQAGQSLRNEKVSLTTVFSAQELADLNISLVGDATKLTDDYGYATFTFDYKYNAQSPAQKKLLNGFEVTATANGKSNNTIINFKEPVNEQEIKLDYLVVSTGGRAVISTDNPIEVVVNVTALATNGTALKDQSVKIELDESETNRGISFNSSTEVLTNAQGQASFKVKIAPENASELEALLASGLNVRLSAQRADGSAYKVSRKVELYKSEAEAPSEVDYLIIDPISVYDYSKNHTIAVRVKAMGEDGSALRNEKITLRPENISSAELAKLNLSLNGAAEQYTDDQGYAVFEFSYNYDAQSTEQKPLALKGVALLATANGKEQRTVINFAETQTNTLDFLVIDMIGKAVIDTDVETKVALSVLAKGTDGSVLANQNVQIELTNENGINLLTASSVATDAEGYAKFEFSVHPKNQQELEALLANGVTVKVLSAVADGSVRQAQRKVELVQAEEQVESKVETLVIDPILNSFDYTQNHTIQVRVKALDAAGSTLKNEKVAITTDIQAKLAQLNFSLNGAAEQFTGDDGYATFVFEYKYADSTVQREILNGVTVTATANGKTQTTKLNFRESLTSEALDYISIDTNGYAAIEENVQTDITVKVRAINVGGKALANQDVTISYNEQAHNNGVYLLDPTGANVGAQTFTQKTDADGYVTFTFKALPRNKVEVQNLISDLELGDLQVTLTAKRADGSNYEASRRIDLRAPDVESTPAEVLIDPILQAFDYSKDQKIIIPVKALSADKGVLQGAKVTIDTPDLTLEQLKTAQFTLTGEATKLTNANGYAYFEFEYKVAGTQEQIKLVSPGVRITATTSNGKAAVQTLNFKSPNAGQILDYFTLDASEYAVTLGVNTPKTIQVTINAKDTEGKAFANQVVSLGLNEASLSNGVSFASPSQIMTDSNGLATFEVTINPQNQAEIENLAANDLEFTATARRADGSAYTLVRKVELEKATVVLPDLADLVFTTVDGDPLDTISVLGGETRVKIKAVDKAGNTIPNTPIAVALSSLTSSRVTLSNVPTQTNSKGEAEFTVTVSEGAYDASLIKNGIVFAVVGTNLNNGDRLQQTSVISITAPANALNPRLTSDVKTVTAGQTVKVYAAVKDEMGINTASGTPMQLTLNPEAIAAGIKLSAEGVVIQGNGSVPIDLIVPKGITKTVLSSIMVTGTIRDPRGNKLQTDLTFTVQDISNPYHLTIDSSRVSLSSSGDSAFVTVKLLDANQGGVANETVTLAINDPRNATSINGSSQITTNEFGEAVFEVSMKSLQGILSTPVLPIELTATHTTATGAIVTQPGSIQVHSPTVLAPTLDLKIKSSKDKLNLRGDSVEVSVLVVDLEGSSQAGKAVTLTIPAYKRNGAYIHGASTIESDENGWAKFTIVIDESLRDRNYDFATADLSVEAIVKDEQNTERRVPHRIDVVNSEVPVTVGSIAVNFNPTEITSTANGVYYQKEGSVQLVDVDGKPVANQDVVLDVRPTSYVIGEWEFGIQKDPWKVVTKPVLDANGNPEYNSDGTPKTKEVKELDAVYPFTSLKAWIKPGDYYYPLLNFSPSQTLMQNLVTTCPINASSSTWTANGQALRVVRFLGGTANNSTTHPYTATYRTDSTGRFDFIIEYPKANAHWIAVEVGAKTTLAQTPTRGYTTLTLPSLSSDYAADGSYAPNRVSPYTTCVN</sequence>
<protein>
    <submittedName>
        <fullName evidence="2">Uncharacterized protein</fullName>
    </submittedName>
</protein>
<feature type="region of interest" description="Disordered" evidence="1">
    <location>
        <begin position="36"/>
        <end position="59"/>
    </location>
</feature>
<accession>N9MDF5</accession>
<dbReference type="HOGENOM" id="CLU_227311_0_0_6"/>
<dbReference type="RefSeq" id="WP_005168663.1">
    <property type="nucleotide sequence ID" value="NZ_KB850034.1"/>
</dbReference>
<evidence type="ECO:0000313" key="3">
    <source>
        <dbReference type="Proteomes" id="UP000023774"/>
    </source>
</evidence>
<dbReference type="PATRIC" id="fig|1217709.3.peg.104"/>
<reference evidence="2 3" key="1">
    <citation type="submission" date="2013-02" db="EMBL/GenBank/DDBJ databases">
        <title>The Genome Sequence of Acinetobacter sp. NIPH 713.</title>
        <authorList>
            <consortium name="The Broad Institute Genome Sequencing Platform"/>
            <consortium name="The Broad Institute Genome Sequencing Center for Infectious Disease"/>
            <person name="Cerqueira G."/>
            <person name="Feldgarden M."/>
            <person name="Courvalin P."/>
            <person name="Perichon B."/>
            <person name="Grillot-Courvalin C."/>
            <person name="Clermont D."/>
            <person name="Rocha E."/>
            <person name="Yoon E.-J."/>
            <person name="Nemec A."/>
            <person name="Walker B."/>
            <person name="Young S.K."/>
            <person name="Zeng Q."/>
            <person name="Gargeya S."/>
            <person name="Fitzgerald M."/>
            <person name="Haas B."/>
            <person name="Abouelleil A."/>
            <person name="Alvarado L."/>
            <person name="Arachchi H.M."/>
            <person name="Berlin A.M."/>
            <person name="Chapman S.B."/>
            <person name="Dewar J."/>
            <person name="Goldberg J."/>
            <person name="Griggs A."/>
            <person name="Gujja S."/>
            <person name="Hansen M."/>
            <person name="Howarth C."/>
            <person name="Imamovic A."/>
            <person name="Larimer J."/>
            <person name="McCowan C."/>
            <person name="Murphy C."/>
            <person name="Neiman D."/>
            <person name="Pearson M."/>
            <person name="Priest M."/>
            <person name="Roberts A."/>
            <person name="Saif S."/>
            <person name="Shea T."/>
            <person name="Sisk P."/>
            <person name="Sykes S."/>
            <person name="Wortman J."/>
            <person name="Nusbaum C."/>
            <person name="Birren B."/>
        </authorList>
    </citation>
    <scope>NUCLEOTIDE SEQUENCE [LARGE SCALE GENOMIC DNA]</scope>
    <source>
        <strain evidence="2 3">NIPH 713</strain>
    </source>
</reference>
<keyword evidence="3" id="KW-1185">Reference proteome</keyword>
<dbReference type="Proteomes" id="UP000023774">
    <property type="component" value="Unassembled WGS sequence"/>
</dbReference>
<dbReference type="InterPro" id="IPR013783">
    <property type="entry name" value="Ig-like_fold"/>
</dbReference>
<name>N9MDF5_9GAMM</name>
<proteinExistence type="predicted"/>
<dbReference type="Gene3D" id="2.60.40.10">
    <property type="entry name" value="Immunoglobulins"/>
    <property type="match status" value="1"/>
</dbReference>
<dbReference type="OrthoDB" id="6662267at2"/>
<gene>
    <name evidence="2" type="ORF">F906_00116</name>
</gene>
<evidence type="ECO:0000256" key="1">
    <source>
        <dbReference type="SAM" id="MobiDB-lite"/>
    </source>
</evidence>
<organism evidence="2 3">
    <name type="scientific">Acinetobacter pseudolwoffii</name>
    <dbReference type="NCBI Taxonomy" id="2053287"/>
    <lineage>
        <taxon>Bacteria</taxon>
        <taxon>Pseudomonadati</taxon>
        <taxon>Pseudomonadota</taxon>
        <taxon>Gammaproteobacteria</taxon>
        <taxon>Moraxellales</taxon>
        <taxon>Moraxellaceae</taxon>
        <taxon>Acinetobacter</taxon>
    </lineage>
</organism>